<dbReference type="Proteomes" id="UP001501444">
    <property type="component" value="Unassembled WGS sequence"/>
</dbReference>
<dbReference type="InterPro" id="IPR017853">
    <property type="entry name" value="GH"/>
</dbReference>
<protein>
    <recommendedName>
        <fullName evidence="6">Glycosyl hydrolases family 39 N-terminal catalytic domain-containing protein</fullName>
    </recommendedName>
</protein>
<gene>
    <name evidence="7" type="ORF">GCM10010170_030770</name>
</gene>
<dbReference type="PANTHER" id="PTHR12631">
    <property type="entry name" value="ALPHA-L-IDURONIDASE"/>
    <property type="match status" value="1"/>
</dbReference>
<evidence type="ECO:0000256" key="2">
    <source>
        <dbReference type="ARBA" id="ARBA00022801"/>
    </source>
</evidence>
<accession>A0ABP5T3Z4</accession>
<evidence type="ECO:0000256" key="4">
    <source>
        <dbReference type="SAM" id="MobiDB-lite"/>
    </source>
</evidence>
<dbReference type="PANTHER" id="PTHR12631:SF10">
    <property type="entry name" value="BETA-XYLOSIDASE-LIKE PROTEIN-RELATED"/>
    <property type="match status" value="1"/>
</dbReference>
<comment type="caution">
    <text evidence="7">The sequence shown here is derived from an EMBL/GenBank/DDBJ whole genome shotgun (WGS) entry which is preliminary data.</text>
</comment>
<evidence type="ECO:0000256" key="3">
    <source>
        <dbReference type="ARBA" id="ARBA00023295"/>
    </source>
</evidence>
<feature type="domain" description="Glycosyl hydrolases family 39 N-terminal catalytic" evidence="6">
    <location>
        <begin position="118"/>
        <end position="340"/>
    </location>
</feature>
<evidence type="ECO:0000313" key="8">
    <source>
        <dbReference type="Proteomes" id="UP001501444"/>
    </source>
</evidence>
<keyword evidence="2" id="KW-0378">Hydrolase</keyword>
<feature type="compositionally biased region" description="Basic and acidic residues" evidence="4">
    <location>
        <begin position="365"/>
        <end position="374"/>
    </location>
</feature>
<reference evidence="8" key="1">
    <citation type="journal article" date="2019" name="Int. J. Syst. Evol. Microbiol.">
        <title>The Global Catalogue of Microorganisms (GCM) 10K type strain sequencing project: providing services to taxonomists for standard genome sequencing and annotation.</title>
        <authorList>
            <consortium name="The Broad Institute Genomics Platform"/>
            <consortium name="The Broad Institute Genome Sequencing Center for Infectious Disease"/>
            <person name="Wu L."/>
            <person name="Ma J."/>
        </authorList>
    </citation>
    <scope>NUCLEOTIDE SEQUENCE [LARGE SCALE GENOMIC DNA]</scope>
    <source>
        <strain evidence="8">JCM 3272</strain>
    </source>
</reference>
<dbReference type="InterPro" id="IPR051923">
    <property type="entry name" value="Glycosyl_Hydrolase_39"/>
</dbReference>
<keyword evidence="5" id="KW-0812">Transmembrane</keyword>
<evidence type="ECO:0000313" key="7">
    <source>
        <dbReference type="EMBL" id="GAA2344922.1"/>
    </source>
</evidence>
<feature type="region of interest" description="Disordered" evidence="4">
    <location>
        <begin position="31"/>
        <end position="62"/>
    </location>
</feature>
<feature type="region of interest" description="Disordered" evidence="4">
    <location>
        <begin position="364"/>
        <end position="383"/>
    </location>
</feature>
<keyword evidence="5" id="KW-0472">Membrane</keyword>
<comment type="similarity">
    <text evidence="1">Belongs to the glycosyl hydrolase 39 family.</text>
</comment>
<dbReference type="SUPFAM" id="SSF51445">
    <property type="entry name" value="(Trans)glycosidases"/>
    <property type="match status" value="1"/>
</dbReference>
<dbReference type="Gene3D" id="3.20.20.80">
    <property type="entry name" value="Glycosidases"/>
    <property type="match status" value="1"/>
</dbReference>
<sequence length="499" mass="54319">MPNPRAGRRRVIVTLITLSLVSALLVVGWSPGQKHTSDPPAEPDLADPAGYDWSAPKIHRPDPRTLAVGVTHTQNSIDDWGNPAASASARAVLTATATYQNQHIDGWGAGNPEPSPGTFDWSSLDRRMQLIRSTGGTPVITLCCAPDWMKGGRPGETDWDQLHVAPEPQHYADFAALAAAVARRYPDVRHFQVWNELKGFWDETRNRWDYEAYTKLYNAVYDALKAVDPTIAVGGPYVVFDLWANRAAGGYPSGLSGACGTIDQRSLDVIDYWLQHKHGADFIAVDAGSATRDEGRITATSMSSALFGVLTQWLRQRTSLPVWWSEFHVGQATADGQAKLVARAVGALLHMIDQKAAAALIWQPQRDDDKRETDSPALWSATDRSDGGLPLAYAEAVARLQQVLADRAGDNAVTWPTPELGLVRGRTALLLANLGAGRIEVTVQGRSLWLEPYDVRYIPLRTDRPADFALAVQPAPAVTPAQPCLVLTAATTRASETTR</sequence>
<organism evidence="7 8">
    <name type="scientific">Dactylosporangium salmoneum</name>
    <dbReference type="NCBI Taxonomy" id="53361"/>
    <lineage>
        <taxon>Bacteria</taxon>
        <taxon>Bacillati</taxon>
        <taxon>Actinomycetota</taxon>
        <taxon>Actinomycetes</taxon>
        <taxon>Micromonosporales</taxon>
        <taxon>Micromonosporaceae</taxon>
        <taxon>Dactylosporangium</taxon>
    </lineage>
</organism>
<dbReference type="EMBL" id="BAAARV010000024">
    <property type="protein sequence ID" value="GAA2344922.1"/>
    <property type="molecule type" value="Genomic_DNA"/>
</dbReference>
<evidence type="ECO:0000256" key="1">
    <source>
        <dbReference type="ARBA" id="ARBA00008875"/>
    </source>
</evidence>
<keyword evidence="3" id="KW-0326">Glycosidase</keyword>
<proteinExistence type="inferred from homology"/>
<keyword evidence="5" id="KW-1133">Transmembrane helix</keyword>
<feature type="transmembrane region" description="Helical" evidence="5">
    <location>
        <begin position="12"/>
        <end position="30"/>
    </location>
</feature>
<evidence type="ECO:0000259" key="6">
    <source>
        <dbReference type="Pfam" id="PF01229"/>
    </source>
</evidence>
<keyword evidence="8" id="KW-1185">Reference proteome</keyword>
<dbReference type="Pfam" id="PF01229">
    <property type="entry name" value="Glyco_hydro_39"/>
    <property type="match status" value="1"/>
</dbReference>
<evidence type="ECO:0000256" key="5">
    <source>
        <dbReference type="SAM" id="Phobius"/>
    </source>
</evidence>
<dbReference type="InterPro" id="IPR049166">
    <property type="entry name" value="GH39_cat"/>
</dbReference>
<name>A0ABP5T3Z4_9ACTN</name>